<protein>
    <submittedName>
        <fullName evidence="2">Piwi-domain-containing protein</fullName>
    </submittedName>
</protein>
<organism evidence="2 3">
    <name type="scientific">Dothidotthia symphoricarpi CBS 119687</name>
    <dbReference type="NCBI Taxonomy" id="1392245"/>
    <lineage>
        <taxon>Eukaryota</taxon>
        <taxon>Fungi</taxon>
        <taxon>Dikarya</taxon>
        <taxon>Ascomycota</taxon>
        <taxon>Pezizomycotina</taxon>
        <taxon>Dothideomycetes</taxon>
        <taxon>Pleosporomycetidae</taxon>
        <taxon>Pleosporales</taxon>
        <taxon>Dothidotthiaceae</taxon>
        <taxon>Dothidotthia</taxon>
    </lineage>
</organism>
<dbReference type="SMART" id="SM00950">
    <property type="entry name" value="Piwi"/>
    <property type="match status" value="1"/>
</dbReference>
<sequence length="960" mass="109494">MYYPSPQSLSEQEQFPTDTGKVWQLPKALENRSAVLNNIQEPKYALRERFFSNQFKKTDEGQLPVPKAVLTNHFEYQVTTETFYEYKVIDLGTKNRKKLKMLFERAITTWPFLRDNQELFATNHIDTIVSWKPLHADLRDGKDLGGGSAEWTQTVPDGNNNVPATFRFVKRIFTDSLRQYAAANPNYEHENFDDVARCLNIVISKSFDSEVHKLSSNKFFVKNARVPLTTGKLSPPSNCLEMIRGYFYTVKPGMGNIILNFNISTSAVFRPIRVDQFLTSNDNTFEANKLEHILKGKNVYVTRNRKDADPKKQERLNSEESRYWKVFELQREGNIEDLTFPKKKVDANGKFMTNADGTYQYEDRRIRVVDHLTQGKQFKYGSLLFGSPPIKDRPAVNVGSFSHPVWYAQEHLRIVPYQAYTRPVPNKYTATMVTEAARSPSANRAFIEKEGLRSLGFTTGADAVPFVTRFLQTSPPKSFKYAILTAPGCDRTTGDYYDTQLRKHFDKCGIKNDQAKRVEPIGLSSVLESTEEADLEKKLQEVRDSGARLVFLVLHRASTTVYRDFKNLADRRFGMHSICLVEKWKNEQETNQIMTNVMMKMNLKLGGVNHGVSDVVQWLRNTMVLGADLVHPGSGAFPGTPSIASIVGSVDSHGGKCLGSMRLQSIEKTDREVSLSVETMVLERLKAWAAVNRNSLPDNIIYYRDGVSSGHYPKVKHEELTAIRSAYKIARGKAGLPPKKLNLTAVIVTKRHHTRFYPIDFGDKDNHGNNNCLPGTCVDKLVTSPYYQDFFLQSHSGIKGTARPTHYFILENQIPGMSLEKLRDLTHNLCYSYVRSMSGVSYASPTYYADRLCERGRMYIRKYFNGDEDALWTELHDLKKTIEDAQKADRAARYGGGSHVKSKAEKDLEGDHAKSVIDNQKAYVFEKIESEFYMYRDSSDEAEKSDNPWPKTMDGTMFWM</sequence>
<feature type="domain" description="Piwi" evidence="1">
    <location>
        <begin position="549"/>
        <end position="861"/>
    </location>
</feature>
<dbReference type="SUPFAM" id="SSF101690">
    <property type="entry name" value="PAZ domain"/>
    <property type="match status" value="1"/>
</dbReference>
<dbReference type="GO" id="GO:0003676">
    <property type="term" value="F:nucleic acid binding"/>
    <property type="evidence" value="ECO:0007669"/>
    <property type="project" value="InterPro"/>
</dbReference>
<keyword evidence="3" id="KW-1185">Reference proteome</keyword>
<evidence type="ECO:0000313" key="3">
    <source>
        <dbReference type="Proteomes" id="UP000799771"/>
    </source>
</evidence>
<dbReference type="OrthoDB" id="10252740at2759"/>
<evidence type="ECO:0000259" key="1">
    <source>
        <dbReference type="PROSITE" id="PS50822"/>
    </source>
</evidence>
<dbReference type="Pfam" id="PF08699">
    <property type="entry name" value="ArgoL1"/>
    <property type="match status" value="1"/>
</dbReference>
<dbReference type="GeneID" id="54412470"/>
<dbReference type="Proteomes" id="UP000799771">
    <property type="component" value="Unassembled WGS sequence"/>
</dbReference>
<dbReference type="EMBL" id="ML977512">
    <property type="protein sequence ID" value="KAF2126832.1"/>
    <property type="molecule type" value="Genomic_DNA"/>
</dbReference>
<dbReference type="PANTHER" id="PTHR22891">
    <property type="entry name" value="EUKARYOTIC TRANSLATION INITIATION FACTOR 2C"/>
    <property type="match status" value="1"/>
</dbReference>
<accession>A0A6A6A4A2</accession>
<dbReference type="InterPro" id="IPR036397">
    <property type="entry name" value="RNaseH_sf"/>
</dbReference>
<dbReference type="InterPro" id="IPR036085">
    <property type="entry name" value="PAZ_dom_sf"/>
</dbReference>
<dbReference type="InterPro" id="IPR014811">
    <property type="entry name" value="ArgoL1"/>
</dbReference>
<reference evidence="2" key="1">
    <citation type="journal article" date="2020" name="Stud. Mycol.">
        <title>101 Dothideomycetes genomes: a test case for predicting lifestyles and emergence of pathogens.</title>
        <authorList>
            <person name="Haridas S."/>
            <person name="Albert R."/>
            <person name="Binder M."/>
            <person name="Bloem J."/>
            <person name="Labutti K."/>
            <person name="Salamov A."/>
            <person name="Andreopoulos B."/>
            <person name="Baker S."/>
            <person name="Barry K."/>
            <person name="Bills G."/>
            <person name="Bluhm B."/>
            <person name="Cannon C."/>
            <person name="Castanera R."/>
            <person name="Culley D."/>
            <person name="Daum C."/>
            <person name="Ezra D."/>
            <person name="Gonzalez J."/>
            <person name="Henrissat B."/>
            <person name="Kuo A."/>
            <person name="Liang C."/>
            <person name="Lipzen A."/>
            <person name="Lutzoni F."/>
            <person name="Magnuson J."/>
            <person name="Mondo S."/>
            <person name="Nolan M."/>
            <person name="Ohm R."/>
            <person name="Pangilinan J."/>
            <person name="Park H.-J."/>
            <person name="Ramirez L."/>
            <person name="Alfaro M."/>
            <person name="Sun H."/>
            <person name="Tritt A."/>
            <person name="Yoshinaga Y."/>
            <person name="Zwiers L.-H."/>
            <person name="Turgeon B."/>
            <person name="Goodwin S."/>
            <person name="Spatafora J."/>
            <person name="Crous P."/>
            <person name="Grigoriev I."/>
        </authorList>
    </citation>
    <scope>NUCLEOTIDE SEQUENCE</scope>
    <source>
        <strain evidence="2">CBS 119687</strain>
    </source>
</reference>
<gene>
    <name evidence="2" type="ORF">P153DRAFT_407140</name>
</gene>
<dbReference type="Pfam" id="PF02171">
    <property type="entry name" value="Piwi"/>
    <property type="match status" value="1"/>
</dbReference>
<dbReference type="InterPro" id="IPR003165">
    <property type="entry name" value="Piwi"/>
</dbReference>
<dbReference type="InterPro" id="IPR012337">
    <property type="entry name" value="RNaseH-like_sf"/>
</dbReference>
<proteinExistence type="predicted"/>
<dbReference type="SMART" id="SM01163">
    <property type="entry name" value="DUF1785"/>
    <property type="match status" value="1"/>
</dbReference>
<dbReference type="SUPFAM" id="SSF53098">
    <property type="entry name" value="Ribonuclease H-like"/>
    <property type="match status" value="1"/>
</dbReference>
<name>A0A6A6A4A2_9PLEO</name>
<dbReference type="PROSITE" id="PS50822">
    <property type="entry name" value="PIWI"/>
    <property type="match status" value="1"/>
</dbReference>
<evidence type="ECO:0000313" key="2">
    <source>
        <dbReference type="EMBL" id="KAF2126832.1"/>
    </source>
</evidence>
<dbReference type="Gene3D" id="3.40.50.2300">
    <property type="match status" value="1"/>
</dbReference>
<dbReference type="RefSeq" id="XP_033521224.1">
    <property type="nucleotide sequence ID" value="XM_033672038.1"/>
</dbReference>
<dbReference type="AlphaFoldDB" id="A0A6A6A4A2"/>
<dbReference type="Gene3D" id="3.30.420.10">
    <property type="entry name" value="Ribonuclease H-like superfamily/Ribonuclease H"/>
    <property type="match status" value="1"/>
</dbReference>